<proteinExistence type="predicted"/>
<evidence type="ECO:0000313" key="1">
    <source>
        <dbReference type="EMBL" id="SFK02325.1"/>
    </source>
</evidence>
<evidence type="ECO:0000313" key="2">
    <source>
        <dbReference type="Proteomes" id="UP000198635"/>
    </source>
</evidence>
<organism evidence="1 2">
    <name type="scientific">Desulfomicrobium apsheronum</name>
    <dbReference type="NCBI Taxonomy" id="52560"/>
    <lineage>
        <taxon>Bacteria</taxon>
        <taxon>Pseudomonadati</taxon>
        <taxon>Thermodesulfobacteriota</taxon>
        <taxon>Desulfovibrionia</taxon>
        <taxon>Desulfovibrionales</taxon>
        <taxon>Desulfomicrobiaceae</taxon>
        <taxon>Desulfomicrobium</taxon>
    </lineage>
</organism>
<keyword evidence="2" id="KW-1185">Reference proteome</keyword>
<accession>A0A1I3W4C6</accession>
<gene>
    <name evidence="1" type="ORF">SAMN04488082_11231</name>
</gene>
<dbReference type="AlphaFoldDB" id="A0A1I3W4C6"/>
<sequence length="46" mass="5294">MSELGKWPDFVDKYPIETFAVLSTSQLLRIELNPLANLFHECSQLV</sequence>
<dbReference type="Proteomes" id="UP000198635">
    <property type="component" value="Unassembled WGS sequence"/>
</dbReference>
<reference evidence="2" key="1">
    <citation type="submission" date="2016-10" db="EMBL/GenBank/DDBJ databases">
        <authorList>
            <person name="Varghese N."/>
            <person name="Submissions S."/>
        </authorList>
    </citation>
    <scope>NUCLEOTIDE SEQUENCE [LARGE SCALE GENOMIC DNA]</scope>
    <source>
        <strain evidence="2">DSM 5918</strain>
    </source>
</reference>
<name>A0A1I3W4C6_9BACT</name>
<protein>
    <submittedName>
        <fullName evidence="1">Uncharacterized protein</fullName>
    </submittedName>
</protein>
<dbReference type="EMBL" id="FORX01000012">
    <property type="protein sequence ID" value="SFK02325.1"/>
    <property type="molecule type" value="Genomic_DNA"/>
</dbReference>